<dbReference type="OrthoDB" id="333024at2759"/>
<dbReference type="EMBL" id="ML976666">
    <property type="protein sequence ID" value="KAF1976594.1"/>
    <property type="molecule type" value="Genomic_DNA"/>
</dbReference>
<dbReference type="PANTHER" id="PTHR48467">
    <property type="entry name" value="GLUTAMATE SYNTHASE 1 [NADH], CHLOROPLASTIC-LIKE"/>
    <property type="match status" value="1"/>
</dbReference>
<evidence type="ECO:0000256" key="8">
    <source>
        <dbReference type="PIRNR" id="PIRNR000362"/>
    </source>
</evidence>
<evidence type="ECO:0000256" key="4">
    <source>
        <dbReference type="ARBA" id="ARBA00022827"/>
    </source>
</evidence>
<evidence type="ECO:0000256" key="7">
    <source>
        <dbReference type="ARBA" id="ARBA00048933"/>
    </source>
</evidence>
<dbReference type="EC" id="1.18.1.6" evidence="8"/>
<dbReference type="PIRSF" id="PIRSF000362">
    <property type="entry name" value="FNR"/>
    <property type="match status" value="1"/>
</dbReference>
<keyword evidence="8" id="KW-0496">Mitochondrion</keyword>
<dbReference type="InterPro" id="IPR021163">
    <property type="entry name" value="Ferredox_Rdtase_adrenod"/>
</dbReference>
<dbReference type="Gene3D" id="3.50.50.60">
    <property type="entry name" value="FAD/NAD(P)-binding domain"/>
    <property type="match status" value="1"/>
</dbReference>
<keyword evidence="6 8" id="KW-0560">Oxidoreductase</keyword>
<feature type="binding site" evidence="10">
    <location>
        <begin position="276"/>
        <end position="277"/>
    </location>
    <ligand>
        <name>NADP(+)</name>
        <dbReference type="ChEBI" id="CHEBI:58349"/>
    </ligand>
</feature>
<dbReference type="PRINTS" id="PR00419">
    <property type="entry name" value="ADXRDTASE"/>
</dbReference>
<protein>
    <recommendedName>
        <fullName evidence="8">NADPH:adrenodoxin oxidoreductase, mitochondrial</fullName>
        <ecNumber evidence="8">1.18.1.6</ecNumber>
    </recommendedName>
</protein>
<feature type="binding site" evidence="9">
    <location>
        <position position="454"/>
    </location>
    <ligand>
        <name>FAD</name>
        <dbReference type="ChEBI" id="CHEBI:57692"/>
    </ligand>
</feature>
<feature type="binding site" evidence="9">
    <location>
        <position position="160"/>
    </location>
    <ligand>
        <name>FAD</name>
        <dbReference type="ChEBI" id="CHEBI:57692"/>
    </ligand>
</feature>
<feature type="binding site" evidence="9">
    <location>
        <position position="116"/>
    </location>
    <ligand>
        <name>FAD</name>
        <dbReference type="ChEBI" id="CHEBI:57692"/>
    </ligand>
</feature>
<feature type="binding site" evidence="10">
    <location>
        <position position="288"/>
    </location>
    <ligand>
        <name>NADP(+)</name>
        <dbReference type="ChEBI" id="CHEBI:58349"/>
    </ligand>
</feature>
<dbReference type="PANTHER" id="PTHR48467:SF1">
    <property type="entry name" value="GLUTAMATE SYNTHASE 1 [NADH], CHLOROPLASTIC-LIKE"/>
    <property type="match status" value="1"/>
</dbReference>
<evidence type="ECO:0000256" key="6">
    <source>
        <dbReference type="ARBA" id="ARBA00023002"/>
    </source>
</evidence>
<organism evidence="12 13">
    <name type="scientific">Bimuria novae-zelandiae CBS 107.79</name>
    <dbReference type="NCBI Taxonomy" id="1447943"/>
    <lineage>
        <taxon>Eukaryota</taxon>
        <taxon>Fungi</taxon>
        <taxon>Dikarya</taxon>
        <taxon>Ascomycota</taxon>
        <taxon>Pezizomycotina</taxon>
        <taxon>Dothideomycetes</taxon>
        <taxon>Pleosporomycetidae</taxon>
        <taxon>Pleosporales</taxon>
        <taxon>Massarineae</taxon>
        <taxon>Didymosphaeriaceae</taxon>
        <taxon>Bimuria</taxon>
    </lineage>
</organism>
<feature type="binding site" evidence="10">
    <location>
        <begin position="232"/>
        <end position="235"/>
    </location>
    <ligand>
        <name>NADP(+)</name>
        <dbReference type="ChEBI" id="CHEBI:58349"/>
    </ligand>
</feature>
<comment type="catalytic activity">
    <reaction evidence="7 8">
        <text>2 reduced [adrenodoxin] + NADP(+) + H(+) = 2 oxidized [adrenodoxin] + NADPH</text>
        <dbReference type="Rhea" id="RHEA:42312"/>
        <dbReference type="Rhea" id="RHEA-COMP:9998"/>
        <dbReference type="Rhea" id="RHEA-COMP:9999"/>
        <dbReference type="ChEBI" id="CHEBI:15378"/>
        <dbReference type="ChEBI" id="CHEBI:33737"/>
        <dbReference type="ChEBI" id="CHEBI:33738"/>
        <dbReference type="ChEBI" id="CHEBI:57783"/>
        <dbReference type="ChEBI" id="CHEBI:58349"/>
        <dbReference type="EC" id="1.18.1.6"/>
    </reaction>
</comment>
<dbReference type="GO" id="GO:0016491">
    <property type="term" value="F:oxidoreductase activity"/>
    <property type="evidence" value="ECO:0007669"/>
    <property type="project" value="UniProtKB-KW"/>
</dbReference>
<evidence type="ECO:0000259" key="11">
    <source>
        <dbReference type="Pfam" id="PF07992"/>
    </source>
</evidence>
<feature type="binding site" evidence="9">
    <location>
        <position position="124"/>
    </location>
    <ligand>
        <name>FAD</name>
        <dbReference type="ChEBI" id="CHEBI:57692"/>
    </ligand>
</feature>
<comment type="cofactor">
    <cofactor evidence="1 8 9">
        <name>FAD</name>
        <dbReference type="ChEBI" id="CHEBI:57692"/>
    </cofactor>
</comment>
<dbReference type="SUPFAM" id="SSF51971">
    <property type="entry name" value="Nucleotide-binding domain"/>
    <property type="match status" value="1"/>
</dbReference>
<accession>A0A6A5VHB5</accession>
<evidence type="ECO:0000256" key="5">
    <source>
        <dbReference type="ARBA" id="ARBA00022857"/>
    </source>
</evidence>
<evidence type="ECO:0000256" key="1">
    <source>
        <dbReference type="ARBA" id="ARBA00001974"/>
    </source>
</evidence>
<feature type="binding site" evidence="9">
    <location>
        <begin position="461"/>
        <end position="463"/>
    </location>
    <ligand>
        <name>FAD</name>
        <dbReference type="ChEBI" id="CHEBI:57692"/>
    </ligand>
</feature>
<proteinExistence type="inferred from homology"/>
<evidence type="ECO:0000313" key="12">
    <source>
        <dbReference type="EMBL" id="KAF1976594.1"/>
    </source>
</evidence>
<evidence type="ECO:0000256" key="2">
    <source>
        <dbReference type="ARBA" id="ARBA00008312"/>
    </source>
</evidence>
<sequence>MHNMHYIHQARRAPYICASCIRNLDNGASRITRTYATYRSGNRSNDAVAEYLNRRPSLAAPRALHLPQNASPLPRNAYSATKKPMRLAIIGSGPAGFYSAHRLMKQVPDAMVDMYEKLPVPYGLVRFGVAPDHPEVKNCQDTFEEVAASDRFNYIGNVEVGQSLALADMKPHYDAILFAYGATEDKKLGIPGEDLSGVYSAREFVGWYNGHPELSHLTPQLDQGDHAVIIGQGNVALDVARILLQPPHLLKHTDIAEHALAVLSRSKVRRIQVAGRRGPLQAAFTIKEARELMHFPKVGFKSDAKKFYPRDLGVFPRAQKRLAEVLLKGSHCDGRDHKRRWELSFMRSPQAIRGDNHVTGVDFQKTAFAPDADPLSKGAKVVPTNEWVQSPASVVFRSVGYKSTALPGLSELGALFDEKLGIIPNDAYGRVISPSKGPGALSAGHLPGLYAVGWVKRGPTGVIVSTMMDAFTTGDVIAADWKADAQFLNTEKGVNKSTGLGWDGVRDKVLAKGVIPVDWEAWKKIDQAERARGKEKGKLREKFTDFEQMKMAAGLS</sequence>
<feature type="binding site" evidence="9">
    <location>
        <position position="95"/>
    </location>
    <ligand>
        <name>FAD</name>
        <dbReference type="ChEBI" id="CHEBI:57692"/>
    </ligand>
</feature>
<evidence type="ECO:0000256" key="10">
    <source>
        <dbReference type="PIRSR" id="PIRSR000362-2"/>
    </source>
</evidence>
<evidence type="ECO:0000256" key="3">
    <source>
        <dbReference type="ARBA" id="ARBA00022630"/>
    </source>
</evidence>
<dbReference type="AlphaFoldDB" id="A0A6A5VHB5"/>
<keyword evidence="4 8" id="KW-0274">FAD</keyword>
<dbReference type="Proteomes" id="UP000800036">
    <property type="component" value="Unassembled WGS sequence"/>
</dbReference>
<evidence type="ECO:0000256" key="9">
    <source>
        <dbReference type="PIRSR" id="PIRSR000362-1"/>
    </source>
</evidence>
<dbReference type="InterPro" id="IPR036188">
    <property type="entry name" value="FAD/NAD-bd_sf"/>
</dbReference>
<comment type="subcellular location">
    <subcellularLocation>
        <location evidence="8">Mitochondrion</location>
    </subcellularLocation>
</comment>
<keyword evidence="5 8" id="KW-0521">NADP</keyword>
<gene>
    <name evidence="12" type="ORF">BU23DRAFT_551535</name>
</gene>
<feature type="binding site" evidence="10">
    <location>
        <position position="461"/>
    </location>
    <ligand>
        <name>NADP(+)</name>
        <dbReference type="ChEBI" id="CHEBI:58349"/>
    </ligand>
</feature>
<dbReference type="InterPro" id="IPR055275">
    <property type="entry name" value="Ferredox_Rdtase"/>
</dbReference>
<name>A0A6A5VHB5_9PLEO</name>
<dbReference type="Pfam" id="PF07992">
    <property type="entry name" value="Pyr_redox_2"/>
    <property type="match status" value="1"/>
</dbReference>
<dbReference type="GO" id="GO:0005739">
    <property type="term" value="C:mitochondrion"/>
    <property type="evidence" value="ECO:0007669"/>
    <property type="project" value="UniProtKB-SubCell"/>
</dbReference>
<reference evidence="12" key="1">
    <citation type="journal article" date="2020" name="Stud. Mycol.">
        <title>101 Dothideomycetes genomes: a test case for predicting lifestyles and emergence of pathogens.</title>
        <authorList>
            <person name="Haridas S."/>
            <person name="Albert R."/>
            <person name="Binder M."/>
            <person name="Bloem J."/>
            <person name="Labutti K."/>
            <person name="Salamov A."/>
            <person name="Andreopoulos B."/>
            <person name="Baker S."/>
            <person name="Barry K."/>
            <person name="Bills G."/>
            <person name="Bluhm B."/>
            <person name="Cannon C."/>
            <person name="Castanera R."/>
            <person name="Culley D."/>
            <person name="Daum C."/>
            <person name="Ezra D."/>
            <person name="Gonzalez J."/>
            <person name="Henrissat B."/>
            <person name="Kuo A."/>
            <person name="Liang C."/>
            <person name="Lipzen A."/>
            <person name="Lutzoni F."/>
            <person name="Magnuson J."/>
            <person name="Mondo S."/>
            <person name="Nolan M."/>
            <person name="Ohm R."/>
            <person name="Pangilinan J."/>
            <person name="Park H.-J."/>
            <person name="Ramirez L."/>
            <person name="Alfaro M."/>
            <person name="Sun H."/>
            <person name="Tritt A."/>
            <person name="Yoshinaga Y."/>
            <person name="Zwiers L.-H."/>
            <person name="Turgeon B."/>
            <person name="Goodwin S."/>
            <person name="Spatafora J."/>
            <person name="Crous P."/>
            <person name="Grigoriev I."/>
        </authorList>
    </citation>
    <scope>NUCLEOTIDE SEQUENCE</scope>
    <source>
        <strain evidence="12">CBS 107.79</strain>
    </source>
</reference>
<keyword evidence="3 8" id="KW-0285">Flavoprotein</keyword>
<evidence type="ECO:0000313" key="13">
    <source>
        <dbReference type="Proteomes" id="UP000800036"/>
    </source>
</evidence>
<comment type="similarity">
    <text evidence="2 8">Belongs to the ferredoxin--NADP reductase type 1 family.</text>
</comment>
<feature type="domain" description="FAD/NAD(P)-binding" evidence="11">
    <location>
        <begin position="86"/>
        <end position="243"/>
    </location>
</feature>
<keyword evidence="13" id="KW-1185">Reference proteome</keyword>
<dbReference type="Gene3D" id="3.40.50.720">
    <property type="entry name" value="NAD(P)-binding Rossmann-like Domain"/>
    <property type="match status" value="1"/>
</dbReference>
<dbReference type="InterPro" id="IPR023753">
    <property type="entry name" value="FAD/NAD-binding_dom"/>
</dbReference>